<dbReference type="GO" id="GO:0015562">
    <property type="term" value="F:efflux transmembrane transporter activity"/>
    <property type="evidence" value="ECO:0007669"/>
    <property type="project" value="InterPro"/>
</dbReference>
<organism evidence="10 11">
    <name type="scientific">Neolewinella aurantiaca</name>
    <dbReference type="NCBI Taxonomy" id="2602767"/>
    <lineage>
        <taxon>Bacteria</taxon>
        <taxon>Pseudomonadati</taxon>
        <taxon>Bacteroidota</taxon>
        <taxon>Saprospiria</taxon>
        <taxon>Saprospirales</taxon>
        <taxon>Lewinellaceae</taxon>
        <taxon>Neolewinella</taxon>
    </lineage>
</organism>
<evidence type="ECO:0000256" key="5">
    <source>
        <dbReference type="ARBA" id="ARBA00022692"/>
    </source>
</evidence>
<keyword evidence="3" id="KW-0813">Transport</keyword>
<dbReference type="InterPro" id="IPR003423">
    <property type="entry name" value="OMP_efflux"/>
</dbReference>
<sequence length="454" mass="49609">MRSTILCLLLLLCTCVSAQTASGSRAAKTLSLSDAIQEGLANNYQIRLAQSDVAVAENNVNDALTGKLPTITLGLDPGISYSNNSNPASIVAKSSTFSYGIGPSASLSWTLFNGGRIAMNRERFETLAYQSREQLQVQVENSVADIVDAYYNAVVAEEQIAVLQRVLDLSRDRIRYQEVRAEFGQGGTFDELQARDAYLSDSTQLVGQQLQYKIAVRNLLQQMGADDLDQQITLTTELDEVTENYDRNALESRLLEANSQLSALRVSKTLADINTRLIEAEKKPTINFAAAAGYDYNLATGSQTFDFGTGAPDERSLPGIGARTLSGSVGLTVNYLLYDGGARNVRVQTAKLQEITANLNVDAVAQQLRSALASSLDQYENQREVISITRRLIENAEQNIAIAEERFKGGTINSFDYRAIQVNYINAEFQLLNALLGLKNTETEVLRLTGGIVD</sequence>
<comment type="caution">
    <text evidence="10">The sequence shown here is derived from an EMBL/GenBank/DDBJ whole genome shotgun (WGS) entry which is preliminary data.</text>
</comment>
<dbReference type="Proteomes" id="UP000321907">
    <property type="component" value="Unassembled WGS sequence"/>
</dbReference>
<evidence type="ECO:0000313" key="11">
    <source>
        <dbReference type="Proteomes" id="UP000321907"/>
    </source>
</evidence>
<dbReference type="GO" id="GO:0015288">
    <property type="term" value="F:porin activity"/>
    <property type="evidence" value="ECO:0007669"/>
    <property type="project" value="TreeGrafter"/>
</dbReference>
<keyword evidence="11" id="KW-1185">Reference proteome</keyword>
<dbReference type="EMBL" id="VOXD01000006">
    <property type="protein sequence ID" value="TXF90520.1"/>
    <property type="molecule type" value="Genomic_DNA"/>
</dbReference>
<keyword evidence="8" id="KW-0175">Coiled coil</keyword>
<keyword evidence="7" id="KW-0998">Cell outer membrane</keyword>
<accession>A0A5C7FZ31</accession>
<feature type="coiled-coil region" evidence="8">
    <location>
        <begin position="379"/>
        <end position="406"/>
    </location>
</feature>
<evidence type="ECO:0000256" key="3">
    <source>
        <dbReference type="ARBA" id="ARBA00022448"/>
    </source>
</evidence>
<feature type="signal peptide" evidence="9">
    <location>
        <begin position="1"/>
        <end position="18"/>
    </location>
</feature>
<name>A0A5C7FZ31_9BACT</name>
<feature type="chain" id="PRO_5022916978" evidence="9">
    <location>
        <begin position="19"/>
        <end position="454"/>
    </location>
</feature>
<dbReference type="Gene3D" id="1.20.1600.10">
    <property type="entry name" value="Outer membrane efflux proteins (OEP)"/>
    <property type="match status" value="1"/>
</dbReference>
<evidence type="ECO:0000313" key="10">
    <source>
        <dbReference type="EMBL" id="TXF90520.1"/>
    </source>
</evidence>
<evidence type="ECO:0000256" key="8">
    <source>
        <dbReference type="SAM" id="Coils"/>
    </source>
</evidence>
<keyword evidence="5" id="KW-0812">Transmembrane</keyword>
<comment type="similarity">
    <text evidence="2">Belongs to the outer membrane factor (OMF) (TC 1.B.17) family.</text>
</comment>
<dbReference type="RefSeq" id="WP_147929692.1">
    <property type="nucleotide sequence ID" value="NZ_VOXD01000006.1"/>
</dbReference>
<dbReference type="Pfam" id="PF02321">
    <property type="entry name" value="OEP"/>
    <property type="match status" value="2"/>
</dbReference>
<dbReference type="GO" id="GO:1990281">
    <property type="term" value="C:efflux pump complex"/>
    <property type="evidence" value="ECO:0007669"/>
    <property type="project" value="TreeGrafter"/>
</dbReference>
<keyword evidence="4" id="KW-1134">Transmembrane beta strand</keyword>
<reference evidence="10 11" key="1">
    <citation type="submission" date="2019-08" db="EMBL/GenBank/DDBJ databases">
        <title>Lewinella sp. strain SSH13 Genome sequencing and assembly.</title>
        <authorList>
            <person name="Kim I."/>
        </authorList>
    </citation>
    <scope>NUCLEOTIDE SEQUENCE [LARGE SCALE GENOMIC DNA]</scope>
    <source>
        <strain evidence="10 11">SSH13</strain>
    </source>
</reference>
<evidence type="ECO:0000256" key="1">
    <source>
        <dbReference type="ARBA" id="ARBA00004442"/>
    </source>
</evidence>
<keyword evidence="9" id="KW-0732">Signal</keyword>
<evidence type="ECO:0000256" key="6">
    <source>
        <dbReference type="ARBA" id="ARBA00023136"/>
    </source>
</evidence>
<proteinExistence type="inferred from homology"/>
<evidence type="ECO:0000256" key="9">
    <source>
        <dbReference type="SAM" id="SignalP"/>
    </source>
</evidence>
<evidence type="ECO:0000256" key="4">
    <source>
        <dbReference type="ARBA" id="ARBA00022452"/>
    </source>
</evidence>
<protein>
    <submittedName>
        <fullName evidence="10">TolC family protein</fullName>
    </submittedName>
</protein>
<keyword evidence="6" id="KW-0472">Membrane</keyword>
<dbReference type="AlphaFoldDB" id="A0A5C7FZ31"/>
<dbReference type="OrthoDB" id="9771205at2"/>
<evidence type="ECO:0000256" key="2">
    <source>
        <dbReference type="ARBA" id="ARBA00007613"/>
    </source>
</evidence>
<dbReference type="InterPro" id="IPR051906">
    <property type="entry name" value="TolC-like"/>
</dbReference>
<evidence type="ECO:0000256" key="7">
    <source>
        <dbReference type="ARBA" id="ARBA00023237"/>
    </source>
</evidence>
<comment type="subcellular location">
    <subcellularLocation>
        <location evidence="1">Cell outer membrane</location>
    </subcellularLocation>
</comment>
<dbReference type="PANTHER" id="PTHR30026">
    <property type="entry name" value="OUTER MEMBRANE PROTEIN TOLC"/>
    <property type="match status" value="1"/>
</dbReference>
<dbReference type="GO" id="GO:0009279">
    <property type="term" value="C:cell outer membrane"/>
    <property type="evidence" value="ECO:0007669"/>
    <property type="project" value="UniProtKB-SubCell"/>
</dbReference>
<dbReference type="PANTHER" id="PTHR30026:SF20">
    <property type="entry name" value="OUTER MEMBRANE PROTEIN TOLC"/>
    <property type="match status" value="1"/>
</dbReference>
<dbReference type="SUPFAM" id="SSF56954">
    <property type="entry name" value="Outer membrane efflux proteins (OEP)"/>
    <property type="match status" value="1"/>
</dbReference>
<gene>
    <name evidence="10" type="ORF">FUA23_05315</name>
</gene>